<feature type="region of interest" description="Disordered" evidence="1">
    <location>
        <begin position="83"/>
        <end position="156"/>
    </location>
</feature>
<evidence type="ECO:0000256" key="1">
    <source>
        <dbReference type="SAM" id="MobiDB-lite"/>
    </source>
</evidence>
<feature type="compositionally biased region" description="Basic and acidic residues" evidence="1">
    <location>
        <begin position="20"/>
        <end position="42"/>
    </location>
</feature>
<name>A0A915YYG5_9GLOM</name>
<proteinExistence type="predicted"/>
<reference evidence="2" key="1">
    <citation type="submission" date="2020-05" db="EMBL/GenBank/DDBJ databases">
        <authorList>
            <person name="Rincon C."/>
            <person name="Sanders R I."/>
            <person name="Robbins C."/>
            <person name="Chaturvedi A."/>
        </authorList>
    </citation>
    <scope>NUCLEOTIDE SEQUENCE</scope>
    <source>
        <strain evidence="2">CHB12</strain>
    </source>
</reference>
<organism evidence="2 3">
    <name type="scientific">Rhizophagus irregularis</name>
    <dbReference type="NCBI Taxonomy" id="588596"/>
    <lineage>
        <taxon>Eukaryota</taxon>
        <taxon>Fungi</taxon>
        <taxon>Fungi incertae sedis</taxon>
        <taxon>Mucoromycota</taxon>
        <taxon>Glomeromycotina</taxon>
        <taxon>Glomeromycetes</taxon>
        <taxon>Glomerales</taxon>
        <taxon>Glomeraceae</taxon>
        <taxon>Rhizophagus</taxon>
    </lineage>
</organism>
<accession>A0A915YYG5</accession>
<feature type="compositionally biased region" description="Basic residues" evidence="1">
    <location>
        <begin position="1"/>
        <end position="19"/>
    </location>
</feature>
<sequence length="187" mass="21204">MTNKNKKDKKSKKSKKRHHSDSDLDRKSDKQSSTKQGDPELRRTKRRRSEPTKKQKPALIDIVQDKGNSALQMQVEELTRLLKTVTKGKQKVTDPKENIIDWFNMDLETQGPKSRKNQLSPSPSPSSSSSSSSTSSSPSSKSAPSLNSAPSSNSSSFLHYEEMNRDQRNALRVLYFILIRFNYPNCC</sequence>
<gene>
    <name evidence="2" type="ORF">CHRIB12_LOCUS5736</name>
</gene>
<dbReference type="AlphaFoldDB" id="A0A915YYG5"/>
<evidence type="ECO:0000313" key="2">
    <source>
        <dbReference type="EMBL" id="CAB5353883.1"/>
    </source>
</evidence>
<protein>
    <submittedName>
        <fullName evidence="2">Uncharacterized protein</fullName>
    </submittedName>
</protein>
<evidence type="ECO:0000313" key="3">
    <source>
        <dbReference type="Proteomes" id="UP000684084"/>
    </source>
</evidence>
<dbReference type="Proteomes" id="UP000684084">
    <property type="component" value="Unassembled WGS sequence"/>
</dbReference>
<dbReference type="OrthoDB" id="2421417at2759"/>
<feature type="compositionally biased region" description="Low complexity" evidence="1">
    <location>
        <begin position="119"/>
        <end position="156"/>
    </location>
</feature>
<dbReference type="EMBL" id="CAGKOT010000009">
    <property type="protein sequence ID" value="CAB5353883.1"/>
    <property type="molecule type" value="Genomic_DNA"/>
</dbReference>
<feature type="region of interest" description="Disordered" evidence="1">
    <location>
        <begin position="1"/>
        <end position="63"/>
    </location>
</feature>
<comment type="caution">
    <text evidence="2">The sequence shown here is derived from an EMBL/GenBank/DDBJ whole genome shotgun (WGS) entry which is preliminary data.</text>
</comment>